<evidence type="ECO:0000256" key="3">
    <source>
        <dbReference type="ARBA" id="ARBA00008741"/>
    </source>
</evidence>
<evidence type="ECO:0000256" key="4">
    <source>
        <dbReference type="ARBA" id="ARBA00016461"/>
    </source>
</evidence>
<comment type="similarity">
    <text evidence="3 12">Belongs to the CcmD/CycX/HelD family.</text>
</comment>
<comment type="subcellular location">
    <subcellularLocation>
        <location evidence="2 12">Cell inner membrane</location>
        <topology evidence="2 12">Single-pass membrane protein</topology>
    </subcellularLocation>
</comment>
<evidence type="ECO:0000256" key="7">
    <source>
        <dbReference type="ARBA" id="ARBA00022519"/>
    </source>
</evidence>
<reference evidence="13 14" key="1">
    <citation type="submission" date="2020-04" db="EMBL/GenBank/DDBJ databases">
        <title>Usitatibacter rugosus gen. nov., sp. nov. and Usitatibacter palustris sp. nov., novel members of Usitatibacteraceae fam. nov. within the order Nitrosomonadales isolated from soil.</title>
        <authorList>
            <person name="Huber K.J."/>
            <person name="Neumann-Schaal M."/>
            <person name="Geppert A."/>
            <person name="Luckner M."/>
            <person name="Wanner G."/>
            <person name="Overmann J."/>
        </authorList>
    </citation>
    <scope>NUCLEOTIDE SEQUENCE [LARGE SCALE GENOMIC DNA]</scope>
    <source>
        <strain evidence="13 14">Swamp67</strain>
    </source>
</reference>
<evidence type="ECO:0000256" key="9">
    <source>
        <dbReference type="ARBA" id="ARBA00022748"/>
    </source>
</evidence>
<evidence type="ECO:0000313" key="13">
    <source>
        <dbReference type="EMBL" id="QJR15011.1"/>
    </source>
</evidence>
<dbReference type="GO" id="GO:0005886">
    <property type="term" value="C:plasma membrane"/>
    <property type="evidence" value="ECO:0007669"/>
    <property type="project" value="UniProtKB-SubCell"/>
</dbReference>
<evidence type="ECO:0000256" key="12">
    <source>
        <dbReference type="RuleBase" id="RU363101"/>
    </source>
</evidence>
<dbReference type="InterPro" id="IPR007078">
    <property type="entry name" value="Haem_export_protD_CcmD"/>
</dbReference>
<evidence type="ECO:0000256" key="1">
    <source>
        <dbReference type="ARBA" id="ARBA00002442"/>
    </source>
</evidence>
<keyword evidence="8 12" id="KW-0812">Transmembrane</keyword>
<keyword evidence="5 12" id="KW-0813">Transport</keyword>
<keyword evidence="11 12" id="KW-0472">Membrane</keyword>
<comment type="function">
    <text evidence="1 12">Required for the export of heme to the periplasm for the biogenesis of c-type cytochromes.</text>
</comment>
<dbReference type="Proteomes" id="UP000503096">
    <property type="component" value="Chromosome"/>
</dbReference>
<sequence>MMDHGFFIAMSYGAAAVAIVVELIVLRMQRARVLERIEAERNLEATD</sequence>
<keyword evidence="10 12" id="KW-1133">Transmembrane helix</keyword>
<dbReference type="EMBL" id="CP053073">
    <property type="protein sequence ID" value="QJR15011.1"/>
    <property type="molecule type" value="Genomic_DNA"/>
</dbReference>
<name>A0A6M4H5T5_9PROT</name>
<feature type="transmembrane region" description="Helical" evidence="12">
    <location>
        <begin position="6"/>
        <end position="26"/>
    </location>
</feature>
<evidence type="ECO:0000256" key="11">
    <source>
        <dbReference type="ARBA" id="ARBA00023136"/>
    </source>
</evidence>
<accession>A0A6M4H5T5</accession>
<gene>
    <name evidence="13" type="ORF">DSM104440_01827</name>
</gene>
<dbReference type="RefSeq" id="WP_212758285.1">
    <property type="nucleotide sequence ID" value="NZ_CP053073.1"/>
</dbReference>
<keyword evidence="14" id="KW-1185">Reference proteome</keyword>
<keyword evidence="7 12" id="KW-0997">Cell inner membrane</keyword>
<evidence type="ECO:0000256" key="10">
    <source>
        <dbReference type="ARBA" id="ARBA00022989"/>
    </source>
</evidence>
<organism evidence="13 14">
    <name type="scientific">Usitatibacter palustris</name>
    <dbReference type="NCBI Taxonomy" id="2732487"/>
    <lineage>
        <taxon>Bacteria</taxon>
        <taxon>Pseudomonadati</taxon>
        <taxon>Pseudomonadota</taxon>
        <taxon>Betaproteobacteria</taxon>
        <taxon>Nitrosomonadales</taxon>
        <taxon>Usitatibacteraceae</taxon>
        <taxon>Usitatibacter</taxon>
    </lineage>
</organism>
<keyword evidence="6 12" id="KW-1003">Cell membrane</keyword>
<dbReference type="InParanoid" id="A0A6M4H5T5"/>
<evidence type="ECO:0000256" key="5">
    <source>
        <dbReference type="ARBA" id="ARBA00022448"/>
    </source>
</evidence>
<dbReference type="NCBIfam" id="TIGR03141">
    <property type="entry name" value="cytochro_ccmD"/>
    <property type="match status" value="1"/>
</dbReference>
<dbReference type="KEGG" id="upl:DSM104440_01827"/>
<dbReference type="GO" id="GO:0017004">
    <property type="term" value="P:cytochrome complex assembly"/>
    <property type="evidence" value="ECO:0007669"/>
    <property type="project" value="UniProtKB-KW"/>
</dbReference>
<dbReference type="AlphaFoldDB" id="A0A6M4H5T5"/>
<proteinExistence type="inferred from homology"/>
<dbReference type="GO" id="GO:0015886">
    <property type="term" value="P:heme transport"/>
    <property type="evidence" value="ECO:0007669"/>
    <property type="project" value="InterPro"/>
</dbReference>
<dbReference type="Pfam" id="PF04995">
    <property type="entry name" value="CcmD"/>
    <property type="match status" value="1"/>
</dbReference>
<evidence type="ECO:0000256" key="2">
    <source>
        <dbReference type="ARBA" id="ARBA00004377"/>
    </source>
</evidence>
<keyword evidence="9 12" id="KW-0201">Cytochrome c-type biogenesis</keyword>
<evidence type="ECO:0000313" key="14">
    <source>
        <dbReference type="Proteomes" id="UP000503096"/>
    </source>
</evidence>
<evidence type="ECO:0000256" key="8">
    <source>
        <dbReference type="ARBA" id="ARBA00022692"/>
    </source>
</evidence>
<protein>
    <recommendedName>
        <fullName evidence="4 12">Heme exporter protein D</fullName>
    </recommendedName>
</protein>
<evidence type="ECO:0000256" key="6">
    <source>
        <dbReference type="ARBA" id="ARBA00022475"/>
    </source>
</evidence>